<dbReference type="GO" id="GO:0004180">
    <property type="term" value="F:carboxypeptidase activity"/>
    <property type="evidence" value="ECO:0007669"/>
    <property type="project" value="TreeGrafter"/>
</dbReference>
<dbReference type="HOGENOM" id="CLU_021802_11_2_0"/>
<dbReference type="PATRIC" id="fig|861299.3.peg.1572"/>
<dbReference type="Pfam" id="PF07687">
    <property type="entry name" value="M20_dimer"/>
    <property type="match status" value="1"/>
</dbReference>
<dbReference type="OrthoDB" id="9792335at2"/>
<dbReference type="eggNOG" id="COG0624">
    <property type="taxonomic scope" value="Bacteria"/>
</dbReference>
<feature type="domain" description="Peptidase M20 dimerisation" evidence="7">
    <location>
        <begin position="216"/>
        <end position="360"/>
    </location>
</feature>
<evidence type="ECO:0000259" key="7">
    <source>
        <dbReference type="Pfam" id="PF07687"/>
    </source>
</evidence>
<dbReference type="SUPFAM" id="SSF53187">
    <property type="entry name" value="Zn-dependent exopeptidases"/>
    <property type="match status" value="1"/>
</dbReference>
<evidence type="ECO:0000313" key="8">
    <source>
        <dbReference type="EMBL" id="AHG89086.1"/>
    </source>
</evidence>
<keyword evidence="4" id="KW-0378">Hydrolase</keyword>
<dbReference type="KEGG" id="gba:J421_1549"/>
<dbReference type="InParanoid" id="W0RE47"/>
<evidence type="ECO:0000256" key="3">
    <source>
        <dbReference type="ARBA" id="ARBA00022723"/>
    </source>
</evidence>
<dbReference type="GO" id="GO:0051603">
    <property type="term" value="P:proteolysis involved in protein catabolic process"/>
    <property type="evidence" value="ECO:0007669"/>
    <property type="project" value="TreeGrafter"/>
</dbReference>
<protein>
    <submittedName>
        <fullName evidence="8">Peptidase M20</fullName>
    </submittedName>
</protein>
<evidence type="ECO:0000256" key="1">
    <source>
        <dbReference type="ARBA" id="ARBA00006247"/>
    </source>
</evidence>
<dbReference type="Gene3D" id="3.30.70.360">
    <property type="match status" value="1"/>
</dbReference>
<evidence type="ECO:0000256" key="4">
    <source>
        <dbReference type="ARBA" id="ARBA00022801"/>
    </source>
</evidence>
<dbReference type="STRING" id="861299.J421_1549"/>
<accession>W0RE47</accession>
<evidence type="ECO:0000256" key="5">
    <source>
        <dbReference type="ARBA" id="ARBA00022833"/>
    </source>
</evidence>
<keyword evidence="2" id="KW-0645">Protease</keyword>
<keyword evidence="9" id="KW-1185">Reference proteome</keyword>
<dbReference type="PANTHER" id="PTHR45962:SF1">
    <property type="entry name" value="N-FATTY-ACYL-AMINO ACID SYNTHASE_HYDROLASE PM20D1"/>
    <property type="match status" value="1"/>
</dbReference>
<evidence type="ECO:0000313" key="9">
    <source>
        <dbReference type="Proteomes" id="UP000019151"/>
    </source>
</evidence>
<evidence type="ECO:0000256" key="6">
    <source>
        <dbReference type="SAM" id="SignalP"/>
    </source>
</evidence>
<dbReference type="InterPro" id="IPR047177">
    <property type="entry name" value="Pept_M20A"/>
</dbReference>
<dbReference type="PANTHER" id="PTHR45962">
    <property type="entry name" value="N-FATTY-ACYL-AMINO ACID SYNTHASE/HYDROLASE PM20D1"/>
    <property type="match status" value="1"/>
</dbReference>
<dbReference type="InterPro" id="IPR011650">
    <property type="entry name" value="Peptidase_M20_dimer"/>
</dbReference>
<feature type="chain" id="PRO_5004793981" evidence="6">
    <location>
        <begin position="19"/>
        <end position="469"/>
    </location>
</feature>
<keyword evidence="5" id="KW-0862">Zinc</keyword>
<organism evidence="8 9">
    <name type="scientific">Gemmatirosa kalamazoonensis</name>
    <dbReference type="NCBI Taxonomy" id="861299"/>
    <lineage>
        <taxon>Bacteria</taxon>
        <taxon>Pseudomonadati</taxon>
        <taxon>Gemmatimonadota</taxon>
        <taxon>Gemmatimonadia</taxon>
        <taxon>Gemmatimonadales</taxon>
        <taxon>Gemmatimonadaceae</taxon>
        <taxon>Gemmatirosa</taxon>
    </lineage>
</organism>
<dbReference type="AlphaFoldDB" id="W0RE47"/>
<name>W0RE47_9BACT</name>
<feature type="signal peptide" evidence="6">
    <location>
        <begin position="1"/>
        <end position="18"/>
    </location>
</feature>
<evidence type="ECO:0000256" key="2">
    <source>
        <dbReference type="ARBA" id="ARBA00022670"/>
    </source>
</evidence>
<keyword evidence="3" id="KW-0479">Metal-binding</keyword>
<dbReference type="EMBL" id="CP007128">
    <property type="protein sequence ID" value="AHG89086.1"/>
    <property type="molecule type" value="Genomic_DNA"/>
</dbReference>
<dbReference type="Proteomes" id="UP000019151">
    <property type="component" value="Chromosome"/>
</dbReference>
<sequence>MLRPLAAALLLVVAPLGAQPRLSADQQLARDVLRELVEINTADSVGSVTAAAEAMARRFRDAGFPAEDVRLLVPDGQPTKGNLVVRYRTRVPNGERPVLLVAHLDVVAANRADWASDPFVLREENGFFVARGVADDKGHAALFVATLLKWKRDGWAPRRDVILALTADEEGGGSNGVQWLLANHRELVDAAYALNEGAFGALAGDRPLYLGFQATEKRSANFTLTVTNPGGHSSIPRPDNAIYQLAHALERIESYTFPVALNDVSRAYFTQTARVVPPDVAAAMRAIVANPSDAAAAARLSRDPTWASMLRTTCVATRLAGGHANNALPQRATATVNCRIVPTSSAAEAREALVRVIADTGVRVSPVGAGATWAMTVDPIDPQLLAATTATTRALWGDVPIIPLMSTWTTDGRLLRDAGIPTYGVNGLFTVPGEERMHGLDEKLRVRSFYDGLAFTDRLLRQIAGAPGA</sequence>
<reference evidence="8 9" key="1">
    <citation type="journal article" date="2014" name="Genome Announc.">
        <title>Genome Sequence and Methylome of Soil Bacterium Gemmatirosa kalamazoonensis KBS708T, a Member of the Rarely Cultivated Gemmatimonadetes Phylum.</title>
        <authorList>
            <person name="Debruyn J.M."/>
            <person name="Radosevich M."/>
            <person name="Wommack K.E."/>
            <person name="Polson S.W."/>
            <person name="Hauser L.J."/>
            <person name="Fawaz M.N."/>
            <person name="Korlach J."/>
            <person name="Tsai Y.C."/>
        </authorList>
    </citation>
    <scope>NUCLEOTIDE SEQUENCE [LARGE SCALE GENOMIC DNA]</scope>
    <source>
        <strain evidence="8 9">KBS708</strain>
    </source>
</reference>
<gene>
    <name evidence="8" type="ORF">J421_1549</name>
</gene>
<dbReference type="RefSeq" id="WP_025410600.1">
    <property type="nucleotide sequence ID" value="NZ_CP007128.1"/>
</dbReference>
<dbReference type="InterPro" id="IPR002933">
    <property type="entry name" value="Peptidase_M20"/>
</dbReference>
<dbReference type="Gene3D" id="1.10.150.900">
    <property type="match status" value="1"/>
</dbReference>
<keyword evidence="6" id="KW-0732">Signal</keyword>
<dbReference type="SUPFAM" id="SSF55031">
    <property type="entry name" value="Bacterial exopeptidase dimerisation domain"/>
    <property type="match status" value="1"/>
</dbReference>
<dbReference type="GO" id="GO:0046872">
    <property type="term" value="F:metal ion binding"/>
    <property type="evidence" value="ECO:0007669"/>
    <property type="project" value="UniProtKB-KW"/>
</dbReference>
<dbReference type="PROSITE" id="PS00758">
    <property type="entry name" value="ARGE_DAPE_CPG2_1"/>
    <property type="match status" value="1"/>
</dbReference>
<proteinExistence type="inferred from homology"/>
<dbReference type="InterPro" id="IPR001261">
    <property type="entry name" value="ArgE/DapE_CS"/>
</dbReference>
<dbReference type="Pfam" id="PF01546">
    <property type="entry name" value="Peptidase_M20"/>
    <property type="match status" value="1"/>
</dbReference>
<comment type="similarity">
    <text evidence="1">Belongs to the peptidase M20A family.</text>
</comment>
<dbReference type="InterPro" id="IPR036264">
    <property type="entry name" value="Bact_exopeptidase_dim_dom"/>
</dbReference>
<dbReference type="Gene3D" id="3.40.630.10">
    <property type="entry name" value="Zn peptidases"/>
    <property type="match status" value="1"/>
</dbReference>
<dbReference type="NCBIfam" id="NF006596">
    <property type="entry name" value="PRK09133.1"/>
    <property type="match status" value="1"/>
</dbReference>